<accession>A0ABT5VL50</accession>
<dbReference type="RefSeq" id="WP_275119792.1">
    <property type="nucleotide sequence ID" value="NZ_JAOTPO010000014.1"/>
</dbReference>
<keyword evidence="4 5" id="KW-0472">Membrane</keyword>
<evidence type="ECO:0000256" key="2">
    <source>
        <dbReference type="ARBA" id="ARBA00022692"/>
    </source>
</evidence>
<reference evidence="6" key="1">
    <citation type="submission" date="2024-05" db="EMBL/GenBank/DDBJ databases">
        <title>Alkalihalobacillus sp. strain MEB203 novel alkaliphilic bacterium from Lonar Lake, India.</title>
        <authorList>
            <person name="Joshi A."/>
            <person name="Thite S."/>
            <person name="Mengade P."/>
        </authorList>
    </citation>
    <scope>NUCLEOTIDE SEQUENCE</scope>
    <source>
        <strain evidence="6">MEB 203</strain>
    </source>
</reference>
<dbReference type="Pfam" id="PF04140">
    <property type="entry name" value="ICMT"/>
    <property type="match status" value="1"/>
</dbReference>
<evidence type="ECO:0000256" key="1">
    <source>
        <dbReference type="ARBA" id="ARBA00004141"/>
    </source>
</evidence>
<dbReference type="GO" id="GO:0008168">
    <property type="term" value="F:methyltransferase activity"/>
    <property type="evidence" value="ECO:0007669"/>
    <property type="project" value="UniProtKB-KW"/>
</dbReference>
<feature type="transmembrane region" description="Helical" evidence="5">
    <location>
        <begin position="69"/>
        <end position="87"/>
    </location>
</feature>
<dbReference type="PANTHER" id="PTHR43847">
    <property type="entry name" value="BLL3993 PROTEIN"/>
    <property type="match status" value="1"/>
</dbReference>
<dbReference type="GO" id="GO:0032259">
    <property type="term" value="P:methylation"/>
    <property type="evidence" value="ECO:0007669"/>
    <property type="project" value="UniProtKB-KW"/>
</dbReference>
<comment type="subcellular location">
    <subcellularLocation>
        <location evidence="1">Membrane</location>
        <topology evidence="1">Multi-pass membrane protein</topology>
    </subcellularLocation>
</comment>
<organism evidence="6 7">
    <name type="scientific">Alkalihalobacterium chitinilyticum</name>
    <dbReference type="NCBI Taxonomy" id="2980103"/>
    <lineage>
        <taxon>Bacteria</taxon>
        <taxon>Bacillati</taxon>
        <taxon>Bacillota</taxon>
        <taxon>Bacilli</taxon>
        <taxon>Bacillales</taxon>
        <taxon>Bacillaceae</taxon>
        <taxon>Alkalihalobacterium</taxon>
    </lineage>
</organism>
<dbReference type="Proteomes" id="UP001148125">
    <property type="component" value="Unassembled WGS sequence"/>
</dbReference>
<dbReference type="EMBL" id="JAOTPO010000014">
    <property type="protein sequence ID" value="MDE5415183.1"/>
    <property type="molecule type" value="Genomic_DNA"/>
</dbReference>
<keyword evidence="6" id="KW-0489">Methyltransferase</keyword>
<name>A0ABT5VL50_9BACI</name>
<keyword evidence="3 5" id="KW-1133">Transmembrane helix</keyword>
<feature type="transmembrane region" description="Helical" evidence="5">
    <location>
        <begin position="42"/>
        <end position="62"/>
    </location>
</feature>
<evidence type="ECO:0000313" key="7">
    <source>
        <dbReference type="Proteomes" id="UP001148125"/>
    </source>
</evidence>
<keyword evidence="6" id="KW-0808">Transferase</keyword>
<dbReference type="InterPro" id="IPR007269">
    <property type="entry name" value="ICMT_MeTrfase"/>
</dbReference>
<proteinExistence type="predicted"/>
<evidence type="ECO:0000313" key="6">
    <source>
        <dbReference type="EMBL" id="MDE5415183.1"/>
    </source>
</evidence>
<feature type="transmembrane region" description="Helical" evidence="5">
    <location>
        <begin position="121"/>
        <end position="147"/>
    </location>
</feature>
<keyword evidence="7" id="KW-1185">Reference proteome</keyword>
<dbReference type="PANTHER" id="PTHR43847:SF1">
    <property type="entry name" value="BLL3993 PROTEIN"/>
    <property type="match status" value="1"/>
</dbReference>
<dbReference type="Gene3D" id="1.20.120.1630">
    <property type="match status" value="1"/>
</dbReference>
<comment type="caution">
    <text evidence="6">The sequence shown here is derived from an EMBL/GenBank/DDBJ whole genome shotgun (WGS) entry which is preliminary data.</text>
</comment>
<protein>
    <submittedName>
        <fullName evidence="6">Isoprenylcysteine carboxyl methyltransferase family protein</fullName>
    </submittedName>
</protein>
<dbReference type="InterPro" id="IPR052527">
    <property type="entry name" value="Metal_cation-efflux_comp"/>
</dbReference>
<evidence type="ECO:0000256" key="5">
    <source>
        <dbReference type="SAM" id="Phobius"/>
    </source>
</evidence>
<sequence>MLFFIILSIVIIQRLVELLIAKSNEKWMRNRGAYEVGQAQYKYIVLVHVFFFISFISEVILLQKTPASWWWIPFVFFIIAQSIRVWSLSSLGRFWNTKIMILPGADVVAKGPYRFMRHPNYVIVSLEILMLPLIFQAYATAIVFTIANALVLSVRIRQEEGALQDATDYQQKFEKRLRFFPTIEKE</sequence>
<evidence type="ECO:0000256" key="4">
    <source>
        <dbReference type="ARBA" id="ARBA00023136"/>
    </source>
</evidence>
<gene>
    <name evidence="6" type="ORF">N7Z68_17625</name>
</gene>
<keyword evidence="2 5" id="KW-0812">Transmembrane</keyword>
<evidence type="ECO:0000256" key="3">
    <source>
        <dbReference type="ARBA" id="ARBA00022989"/>
    </source>
</evidence>